<reference evidence="2 3" key="1">
    <citation type="submission" date="2023-06" db="EMBL/GenBank/DDBJ databases">
        <title>Sporosarcina sp. nov., isolated from Korean traditional fermented seafood 'Jeotgal'.</title>
        <authorList>
            <person name="Yang A.I."/>
            <person name="Shin N.-R."/>
        </authorList>
    </citation>
    <scope>NUCLEOTIDE SEQUENCE [LARGE SCALE GENOMIC DNA]</scope>
    <source>
        <strain evidence="2 3">KCTC13119</strain>
    </source>
</reference>
<accession>A0ABU4G865</accession>
<dbReference type="Proteomes" id="UP001282284">
    <property type="component" value="Unassembled WGS sequence"/>
</dbReference>
<feature type="transmembrane region" description="Helical" evidence="1">
    <location>
        <begin position="201"/>
        <end position="221"/>
    </location>
</feature>
<proteinExistence type="predicted"/>
<dbReference type="EMBL" id="JAUBDI010000006">
    <property type="protein sequence ID" value="MDW0113164.1"/>
    <property type="molecule type" value="Genomic_DNA"/>
</dbReference>
<evidence type="ECO:0000313" key="3">
    <source>
        <dbReference type="Proteomes" id="UP001282284"/>
    </source>
</evidence>
<evidence type="ECO:0000256" key="1">
    <source>
        <dbReference type="SAM" id="Phobius"/>
    </source>
</evidence>
<feature type="transmembrane region" description="Helical" evidence="1">
    <location>
        <begin position="83"/>
        <end position="112"/>
    </location>
</feature>
<name>A0ABU4G865_9BACL</name>
<keyword evidence="1" id="KW-0812">Transmembrane</keyword>
<dbReference type="RefSeq" id="WP_317943340.1">
    <property type="nucleotide sequence ID" value="NZ_JAUBDI010000006.1"/>
</dbReference>
<feature type="transmembrane region" description="Helical" evidence="1">
    <location>
        <begin position="376"/>
        <end position="394"/>
    </location>
</feature>
<keyword evidence="3" id="KW-1185">Reference proteome</keyword>
<feature type="transmembrane region" description="Helical" evidence="1">
    <location>
        <begin position="516"/>
        <end position="536"/>
    </location>
</feature>
<feature type="transmembrane region" description="Helical" evidence="1">
    <location>
        <begin position="160"/>
        <end position="189"/>
    </location>
</feature>
<feature type="transmembrane region" description="Helical" evidence="1">
    <location>
        <begin position="58"/>
        <end position="77"/>
    </location>
</feature>
<feature type="transmembrane region" description="Helical" evidence="1">
    <location>
        <begin position="491"/>
        <end position="510"/>
    </location>
</feature>
<evidence type="ECO:0008006" key="4">
    <source>
        <dbReference type="Google" id="ProtNLM"/>
    </source>
</evidence>
<sequence>MNEFRTLAFISKFNWLFRKMGIDYTAMETILRMKLTMDGRRVPTIFNEVKKKKEGNQFLKSLWIYGLYGLMLLPFLFNIEQYIFQMSVVFGITMFILTTTMVSDFSVVLLDVRDRTVLQTKPISSRTIAAAKTIHILIYMFFVTSAFIAIPFMVSLFTNGIVFTLIFLIELLFMLMFIIVFTSLVYITILRFFDGEKLKDIINYVQILLTVGVVIGYQLVIRSFQIIDFELTYSFSWWHLLLPPMWFGAPFDVLLNKDFNGSVLLLAVMALLIPILAMIVYVRMIPSFERNMEKLMSATKSKKQKSDKLDTFWLKLLCRNREEKVFFRFSALMMKQEREFKLKVYPALGFSFILPFIFIFTELQTRSLAEISRGNMFFLIYFSALMIPVIVNMLRYSANYKGSWIFKASPIRHPKAAYSGTLKAFFVKLYIPVFLLLSIIFVSIFGVRIVPHLLAVLLGAFLQTVITYRMMSTDPFPFMNSSEKVQSESSLLMFLLNLLAVLFVVVHLIANSITGGIYFYLALLVVTNFIGWRMVFRRG</sequence>
<feature type="transmembrane region" description="Helical" evidence="1">
    <location>
        <begin position="453"/>
        <end position="471"/>
    </location>
</feature>
<organism evidence="2 3">
    <name type="scientific">Sporosarcina saromensis</name>
    <dbReference type="NCBI Taxonomy" id="359365"/>
    <lineage>
        <taxon>Bacteria</taxon>
        <taxon>Bacillati</taxon>
        <taxon>Bacillota</taxon>
        <taxon>Bacilli</taxon>
        <taxon>Bacillales</taxon>
        <taxon>Caryophanaceae</taxon>
        <taxon>Sporosarcina</taxon>
    </lineage>
</organism>
<feature type="transmembrane region" description="Helical" evidence="1">
    <location>
        <begin position="425"/>
        <end position="447"/>
    </location>
</feature>
<keyword evidence="1" id="KW-0472">Membrane</keyword>
<protein>
    <recommendedName>
        <fullName evidence="4">ABC-2 type transport system permease protein</fullName>
    </recommendedName>
</protein>
<evidence type="ECO:0000313" key="2">
    <source>
        <dbReference type="EMBL" id="MDW0113164.1"/>
    </source>
</evidence>
<feature type="transmembrane region" description="Helical" evidence="1">
    <location>
        <begin position="342"/>
        <end position="361"/>
    </location>
</feature>
<gene>
    <name evidence="2" type="ORF">QT711_08190</name>
</gene>
<comment type="caution">
    <text evidence="2">The sequence shown here is derived from an EMBL/GenBank/DDBJ whole genome shotgun (WGS) entry which is preliminary data.</text>
</comment>
<keyword evidence="1" id="KW-1133">Transmembrane helix</keyword>
<feature type="transmembrane region" description="Helical" evidence="1">
    <location>
        <begin position="133"/>
        <end position="154"/>
    </location>
</feature>
<feature type="transmembrane region" description="Helical" evidence="1">
    <location>
        <begin position="263"/>
        <end position="282"/>
    </location>
</feature>